<proteinExistence type="predicted"/>
<protein>
    <submittedName>
        <fullName evidence="1">Uncharacterized protein</fullName>
    </submittedName>
</protein>
<name>A0A0F8X401_9ZZZZ</name>
<gene>
    <name evidence="1" type="ORF">LCGC14_2992380</name>
</gene>
<feature type="non-terminal residue" evidence="1">
    <location>
        <position position="127"/>
    </location>
</feature>
<evidence type="ECO:0000313" key="1">
    <source>
        <dbReference type="EMBL" id="KKK63628.1"/>
    </source>
</evidence>
<dbReference type="EMBL" id="LAZR01061415">
    <property type="protein sequence ID" value="KKK63628.1"/>
    <property type="molecule type" value="Genomic_DNA"/>
</dbReference>
<reference evidence="1" key="1">
    <citation type="journal article" date="2015" name="Nature">
        <title>Complex archaea that bridge the gap between prokaryotes and eukaryotes.</title>
        <authorList>
            <person name="Spang A."/>
            <person name="Saw J.H."/>
            <person name="Jorgensen S.L."/>
            <person name="Zaremba-Niedzwiedzka K."/>
            <person name="Martijn J."/>
            <person name="Lind A.E."/>
            <person name="van Eijk R."/>
            <person name="Schleper C."/>
            <person name="Guy L."/>
            <person name="Ettema T.J."/>
        </authorList>
    </citation>
    <scope>NUCLEOTIDE SEQUENCE</scope>
</reference>
<sequence>MGTNVTSFAKARLMTMASTIVSRAKLSGMLGESFAGKRDTYAVLGYPKTLTFDNFRDKYVRQDIASRIVDAPAKASWALPPIVRENDDPKDITVFEKEWSGIVKSLKVFHYMERVDRLAGLGRYAVM</sequence>
<accession>A0A0F8X401</accession>
<organism evidence="1">
    <name type="scientific">marine sediment metagenome</name>
    <dbReference type="NCBI Taxonomy" id="412755"/>
    <lineage>
        <taxon>unclassified sequences</taxon>
        <taxon>metagenomes</taxon>
        <taxon>ecological metagenomes</taxon>
    </lineage>
</organism>
<comment type="caution">
    <text evidence="1">The sequence shown here is derived from an EMBL/GenBank/DDBJ whole genome shotgun (WGS) entry which is preliminary data.</text>
</comment>
<dbReference type="AlphaFoldDB" id="A0A0F8X401"/>